<dbReference type="RefSeq" id="WP_026667924.1">
    <property type="nucleotide sequence ID" value="NZ_FMUR01000013.1"/>
</dbReference>
<dbReference type="InterPro" id="IPR020845">
    <property type="entry name" value="AMP-binding_CS"/>
</dbReference>
<accession>A0A1G5F7Q3</accession>
<dbReference type="GO" id="GO:0005737">
    <property type="term" value="C:cytoplasm"/>
    <property type="evidence" value="ECO:0007669"/>
    <property type="project" value="TreeGrafter"/>
</dbReference>
<dbReference type="Gene3D" id="3.30.300.30">
    <property type="match status" value="2"/>
</dbReference>
<gene>
    <name evidence="7" type="ORF">SAMN02910451_02275</name>
</gene>
<evidence type="ECO:0000259" key="6">
    <source>
        <dbReference type="PROSITE" id="PS50075"/>
    </source>
</evidence>
<dbReference type="InterPro" id="IPR042099">
    <property type="entry name" value="ANL_N_sf"/>
</dbReference>
<keyword evidence="4" id="KW-0436">Ligase</keyword>
<dbReference type="Gene3D" id="3.40.50.12780">
    <property type="entry name" value="N-terminal domain of ligase-like"/>
    <property type="match status" value="1"/>
</dbReference>
<dbReference type="InterPro" id="IPR006162">
    <property type="entry name" value="Ppantetheine_attach_site"/>
</dbReference>
<dbReference type="PROSITE" id="PS00455">
    <property type="entry name" value="AMP_BINDING"/>
    <property type="match status" value="1"/>
</dbReference>
<protein>
    <submittedName>
        <fullName evidence="7">Dihydroaeruginoic acid synthetase</fullName>
    </submittedName>
</protein>
<proteinExistence type="predicted"/>
<dbReference type="Proteomes" id="UP000183047">
    <property type="component" value="Unassembled WGS sequence"/>
</dbReference>
<keyword evidence="3" id="KW-0597">Phosphoprotein</keyword>
<dbReference type="InterPro" id="IPR010071">
    <property type="entry name" value="AA_adenyl_dom"/>
</dbReference>
<dbReference type="OrthoDB" id="9778383at2"/>
<evidence type="ECO:0000256" key="5">
    <source>
        <dbReference type="ARBA" id="ARBA00023194"/>
    </source>
</evidence>
<dbReference type="Pfam" id="PF13193">
    <property type="entry name" value="AMP-binding_C"/>
    <property type="match status" value="1"/>
</dbReference>
<dbReference type="InterPro" id="IPR029063">
    <property type="entry name" value="SAM-dependent_MTases_sf"/>
</dbReference>
<dbReference type="PANTHER" id="PTHR45527:SF10">
    <property type="entry name" value="PYOCHELIN SYNTHASE PCHF"/>
    <property type="match status" value="1"/>
</dbReference>
<dbReference type="InterPro" id="IPR009081">
    <property type="entry name" value="PP-bd_ACP"/>
</dbReference>
<dbReference type="Gene3D" id="1.10.1200.10">
    <property type="entry name" value="ACP-like"/>
    <property type="match status" value="1"/>
</dbReference>
<dbReference type="Gene3D" id="3.40.50.150">
    <property type="entry name" value="Vaccinia Virus protein VP39"/>
    <property type="match status" value="1"/>
</dbReference>
<dbReference type="NCBIfam" id="TIGR01733">
    <property type="entry name" value="AA-adenyl-dom"/>
    <property type="match status" value="1"/>
</dbReference>
<dbReference type="InterPro" id="IPR000873">
    <property type="entry name" value="AMP-dep_synth/lig_dom"/>
</dbReference>
<dbReference type="GO" id="GO:0016874">
    <property type="term" value="F:ligase activity"/>
    <property type="evidence" value="ECO:0007669"/>
    <property type="project" value="UniProtKB-KW"/>
</dbReference>
<dbReference type="InterPro" id="IPR045851">
    <property type="entry name" value="AMP-bd_C_sf"/>
</dbReference>
<dbReference type="Pfam" id="PF00550">
    <property type="entry name" value="PP-binding"/>
    <property type="match status" value="1"/>
</dbReference>
<dbReference type="PROSITE" id="PS00012">
    <property type="entry name" value="PHOSPHOPANTETHEINE"/>
    <property type="match status" value="1"/>
</dbReference>
<dbReference type="SUPFAM" id="SSF53335">
    <property type="entry name" value="S-adenosyl-L-methionine-dependent methyltransferases"/>
    <property type="match status" value="1"/>
</dbReference>
<keyword evidence="5" id="KW-0045">Antibiotic biosynthesis</keyword>
<dbReference type="FunFam" id="1.10.1200.10:FF:000016">
    <property type="entry name" value="Non-ribosomal peptide synthase"/>
    <property type="match status" value="1"/>
</dbReference>
<name>A0A1G5F7Q3_9FIRM</name>
<dbReference type="GO" id="GO:0043041">
    <property type="term" value="P:amino acid activation for nonribosomal peptide biosynthetic process"/>
    <property type="evidence" value="ECO:0007669"/>
    <property type="project" value="TreeGrafter"/>
</dbReference>
<evidence type="ECO:0000256" key="2">
    <source>
        <dbReference type="ARBA" id="ARBA00022450"/>
    </source>
</evidence>
<evidence type="ECO:0000313" key="8">
    <source>
        <dbReference type="Proteomes" id="UP000183047"/>
    </source>
</evidence>
<dbReference type="SUPFAM" id="SSF47336">
    <property type="entry name" value="ACP-like"/>
    <property type="match status" value="1"/>
</dbReference>
<evidence type="ECO:0000256" key="1">
    <source>
        <dbReference type="ARBA" id="ARBA00004924"/>
    </source>
</evidence>
<reference evidence="8" key="1">
    <citation type="submission" date="2016-10" db="EMBL/GenBank/DDBJ databases">
        <authorList>
            <person name="Varghese N."/>
            <person name="Submissions S."/>
        </authorList>
    </citation>
    <scope>NUCLEOTIDE SEQUENCE [LARGE SCALE GENOMIC DNA]</scope>
    <source>
        <strain evidence="8">XBD2006</strain>
    </source>
</reference>
<dbReference type="InterPro" id="IPR036736">
    <property type="entry name" value="ACP-like_sf"/>
</dbReference>
<evidence type="ECO:0000256" key="3">
    <source>
        <dbReference type="ARBA" id="ARBA00022553"/>
    </source>
</evidence>
<dbReference type="GO" id="GO:0031177">
    <property type="term" value="F:phosphopantetheine binding"/>
    <property type="evidence" value="ECO:0007669"/>
    <property type="project" value="TreeGrafter"/>
</dbReference>
<dbReference type="GO" id="GO:0017000">
    <property type="term" value="P:antibiotic biosynthetic process"/>
    <property type="evidence" value="ECO:0007669"/>
    <property type="project" value="UniProtKB-KW"/>
</dbReference>
<keyword evidence="2" id="KW-0596">Phosphopantetheine</keyword>
<organism evidence="7 8">
    <name type="scientific">Butyrivibrio hungatei</name>
    <dbReference type="NCBI Taxonomy" id="185008"/>
    <lineage>
        <taxon>Bacteria</taxon>
        <taxon>Bacillati</taxon>
        <taxon>Bacillota</taxon>
        <taxon>Clostridia</taxon>
        <taxon>Lachnospirales</taxon>
        <taxon>Lachnospiraceae</taxon>
        <taxon>Butyrivibrio</taxon>
    </lineage>
</organism>
<comment type="pathway">
    <text evidence="1">Siderophore biosynthesis.</text>
</comment>
<dbReference type="GO" id="GO:0044550">
    <property type="term" value="P:secondary metabolite biosynthetic process"/>
    <property type="evidence" value="ECO:0007669"/>
    <property type="project" value="TreeGrafter"/>
</dbReference>
<keyword evidence="8" id="KW-1185">Reference proteome</keyword>
<feature type="domain" description="Carrier" evidence="6">
    <location>
        <begin position="852"/>
        <end position="927"/>
    </location>
</feature>
<dbReference type="Pfam" id="PF00501">
    <property type="entry name" value="AMP-binding"/>
    <property type="match status" value="1"/>
</dbReference>
<dbReference type="AlphaFoldDB" id="A0A1G5F7Q3"/>
<dbReference type="EMBL" id="FMUR01000013">
    <property type="protein sequence ID" value="SCY34658.1"/>
    <property type="molecule type" value="Genomic_DNA"/>
</dbReference>
<evidence type="ECO:0000313" key="7">
    <source>
        <dbReference type="EMBL" id="SCY34658.1"/>
    </source>
</evidence>
<evidence type="ECO:0000256" key="4">
    <source>
        <dbReference type="ARBA" id="ARBA00022598"/>
    </source>
</evidence>
<dbReference type="InterPro" id="IPR025110">
    <property type="entry name" value="AMP-bd_C"/>
</dbReference>
<dbReference type="GO" id="GO:0072330">
    <property type="term" value="P:monocarboxylic acid biosynthetic process"/>
    <property type="evidence" value="ECO:0007669"/>
    <property type="project" value="UniProtKB-ARBA"/>
</dbReference>
<dbReference type="PANTHER" id="PTHR45527">
    <property type="entry name" value="NONRIBOSOMAL PEPTIDE SYNTHETASE"/>
    <property type="match status" value="1"/>
</dbReference>
<dbReference type="PROSITE" id="PS50075">
    <property type="entry name" value="CARRIER"/>
    <property type="match status" value="1"/>
</dbReference>
<sequence length="940" mass="105098">MSNKIIEKNGVNISPSLIHEGFFDMASQYPERIAVAQRQADGGVKCFTYKEIAEKAMQYSGALIESNTKGIVAAALDKGAEFISAVMGILSAGCAYLPISATVPMERRKFICEKAEISTVITDCDSKVFFEEMGLKVITPETVLDADKAQAIEVDPENDAYIIFTSGTTGQPKGVEIQHFAASNTIKDINKRFNVTEEDSVFAVSEIDFDLSVYDIFGILSVGGKVVICDKNMKKEAEQWKELMKKEQPTVWNSVPMLFDMLLSADYKNEVVGKLRLILLSGDWIYPSLITRIREKNKTARIIALGGATEASIWSNCYEVGQEIDSSYKSVPYGKALTNQKYRIVSENRVIEGALEEGELQIGGVGLAKGYVNSPELTAERFIEDQGCRWYRTGDKGRYLEDGNIEFLGRLDNQVKFGGYRIELDEITKSLIAHERVSGAGTVMIQKNEKQMLASVVTEIINQVQEEPKQIGATFDASELLNKQAVIATAALMEILGLNKSQSLPIEADKLFSQLGFDSENRSVFDYWLTVLEKYGYITNAHGKIALTDKKAESVLEEMKENIILLSDVMKGEKTAADMMEDEWLCPEKVSLREKGIIAGVNEIAEKINELYEEEKINLHVAVLGVRTGLVAEMLVNLTEDSDIDYTFIDQTAFFTSQAKQRLGEAHSYHIIKDIVPDDLRNAFEVVVDINDMHTHPNYEQAVFIIRELLKNHGKSYIVDLNQLPPLSFLSAAQMEKGFINFTKENRPWENNPVMPAKQAAGCFLRQGFCNVNWHGYEDSAFVILEAEKRKDSDESLTANALKYYLGQRLPEYMIPEKIVFASRIPLTKNGKPDRQALIDMVNTDDLSDLTPPSTETEKKLAAMWQDILHVDEVGVEQSFFRAGGDSLLATHLLTKVRQEFNVEFSLKEMYGEPTLGAIAALIDEKASNSDDEDMEFGEI</sequence>
<dbReference type="SUPFAM" id="SSF56801">
    <property type="entry name" value="Acetyl-CoA synthetase-like"/>
    <property type="match status" value="1"/>
</dbReference>